<dbReference type="HAMAP" id="MF_00456">
    <property type="entry name" value="ProB"/>
    <property type="match status" value="1"/>
</dbReference>
<dbReference type="EC" id="2.7.2.11" evidence="8"/>
<dbReference type="InterPro" id="IPR041739">
    <property type="entry name" value="G5K_ProB"/>
</dbReference>
<protein>
    <recommendedName>
        <fullName evidence="8">Glutamate 5-kinase</fullName>
        <ecNumber evidence="8">2.7.2.11</ecNumber>
    </recommendedName>
    <alternativeName>
        <fullName evidence="8">Gamma-glutamyl kinase</fullName>
        <shortName evidence="8">GK</shortName>
    </alternativeName>
</protein>
<dbReference type="KEGG" id="dti:Desti_0405"/>
<dbReference type="PIRSF" id="PIRSF000729">
    <property type="entry name" value="GK"/>
    <property type="match status" value="1"/>
</dbReference>
<dbReference type="InterPro" id="IPR019797">
    <property type="entry name" value="Glutamate_5-kinase_CS"/>
</dbReference>
<feature type="binding site" evidence="8">
    <location>
        <position position="58"/>
    </location>
    <ligand>
        <name>substrate</name>
    </ligand>
</feature>
<gene>
    <name evidence="8" type="primary">proB</name>
    <name evidence="10" type="ordered locus">Desti_0405</name>
</gene>
<dbReference type="GO" id="GO:0005829">
    <property type="term" value="C:cytosol"/>
    <property type="evidence" value="ECO:0007669"/>
    <property type="project" value="TreeGrafter"/>
</dbReference>
<dbReference type="eggNOG" id="COG0263">
    <property type="taxonomic scope" value="Bacteria"/>
</dbReference>
<dbReference type="InterPro" id="IPR001057">
    <property type="entry name" value="Glu/AcGlu_kinase"/>
</dbReference>
<dbReference type="PROSITE" id="PS50890">
    <property type="entry name" value="PUA"/>
    <property type="match status" value="1"/>
</dbReference>
<evidence type="ECO:0000313" key="10">
    <source>
        <dbReference type="EMBL" id="AFM23140.1"/>
    </source>
</evidence>
<dbReference type="InterPro" id="IPR011529">
    <property type="entry name" value="Glu_5kinase"/>
</dbReference>
<dbReference type="Pfam" id="PF01472">
    <property type="entry name" value="PUA"/>
    <property type="match status" value="1"/>
</dbReference>
<dbReference type="Proteomes" id="UP000006055">
    <property type="component" value="Chromosome"/>
</dbReference>
<dbReference type="PANTHER" id="PTHR43654">
    <property type="entry name" value="GLUTAMATE 5-KINASE"/>
    <property type="match status" value="1"/>
</dbReference>
<comment type="caution">
    <text evidence="8">Lacks conserved residue(s) required for the propagation of feature annotation.</text>
</comment>
<feature type="binding site" evidence="8">
    <location>
        <position position="157"/>
    </location>
    <ligand>
        <name>substrate</name>
    </ligand>
</feature>
<evidence type="ECO:0000256" key="5">
    <source>
        <dbReference type="ARBA" id="ARBA00022741"/>
    </source>
</evidence>
<comment type="pathway">
    <text evidence="8">Amino-acid biosynthesis; L-proline biosynthesis; L-glutamate 5-semialdehyde from L-glutamate: step 1/2.</text>
</comment>
<dbReference type="InterPro" id="IPR005715">
    <property type="entry name" value="Glu_5kinase/COase_Synthase"/>
</dbReference>
<dbReference type="InterPro" id="IPR001048">
    <property type="entry name" value="Asp/Glu/Uridylate_kinase"/>
</dbReference>
<dbReference type="FunFam" id="2.30.130.10:FF:000007">
    <property type="entry name" value="Glutamate 5-kinase"/>
    <property type="match status" value="1"/>
</dbReference>
<accession>I4C0P9</accession>
<name>I4C0P9_DESTA</name>
<dbReference type="FunFam" id="3.40.1160.10:FF:000018">
    <property type="entry name" value="Glutamate 5-kinase"/>
    <property type="match status" value="1"/>
</dbReference>
<keyword evidence="5 8" id="KW-0547">Nucleotide-binding</keyword>
<organism evidence="10 11">
    <name type="scientific">Desulfomonile tiedjei (strain ATCC 49306 / DSM 6799 / DCB-1)</name>
    <dbReference type="NCBI Taxonomy" id="706587"/>
    <lineage>
        <taxon>Bacteria</taxon>
        <taxon>Pseudomonadati</taxon>
        <taxon>Thermodesulfobacteriota</taxon>
        <taxon>Desulfomonilia</taxon>
        <taxon>Desulfomonilales</taxon>
        <taxon>Desulfomonilaceae</taxon>
        <taxon>Desulfomonile</taxon>
    </lineage>
</organism>
<keyword evidence="2 8" id="KW-0028">Amino-acid biosynthesis</keyword>
<evidence type="ECO:0000259" key="9">
    <source>
        <dbReference type="SMART" id="SM00359"/>
    </source>
</evidence>
<dbReference type="InterPro" id="IPR015947">
    <property type="entry name" value="PUA-like_sf"/>
</dbReference>
<dbReference type="GO" id="GO:0003723">
    <property type="term" value="F:RNA binding"/>
    <property type="evidence" value="ECO:0007669"/>
    <property type="project" value="InterPro"/>
</dbReference>
<keyword evidence="1 8" id="KW-0963">Cytoplasm</keyword>
<keyword evidence="11" id="KW-1185">Reference proteome</keyword>
<dbReference type="EMBL" id="CP003360">
    <property type="protein sequence ID" value="AFM23140.1"/>
    <property type="molecule type" value="Genomic_DNA"/>
</dbReference>
<evidence type="ECO:0000256" key="2">
    <source>
        <dbReference type="ARBA" id="ARBA00022605"/>
    </source>
</evidence>
<dbReference type="CDD" id="cd21157">
    <property type="entry name" value="PUA_G5K"/>
    <property type="match status" value="1"/>
</dbReference>
<dbReference type="OrthoDB" id="9804434at2"/>
<feature type="binding site" evidence="8">
    <location>
        <begin position="177"/>
        <end position="178"/>
    </location>
    <ligand>
        <name>ATP</name>
        <dbReference type="ChEBI" id="CHEBI:30616"/>
    </ligand>
</feature>
<dbReference type="PRINTS" id="PR00474">
    <property type="entry name" value="GLU5KINASE"/>
</dbReference>
<feature type="binding site" evidence="8">
    <location>
        <position position="145"/>
    </location>
    <ligand>
        <name>substrate</name>
    </ligand>
</feature>
<dbReference type="HOGENOM" id="CLU_025400_2_0_7"/>
<dbReference type="SMART" id="SM00359">
    <property type="entry name" value="PUA"/>
    <property type="match status" value="1"/>
</dbReference>
<dbReference type="CDD" id="cd04242">
    <property type="entry name" value="AAK_G5K_ProB"/>
    <property type="match status" value="1"/>
</dbReference>
<proteinExistence type="inferred from homology"/>
<reference evidence="11" key="1">
    <citation type="submission" date="2012-06" db="EMBL/GenBank/DDBJ databases">
        <title>Complete sequence of chromosome of Desulfomonile tiedjei DSM 6799.</title>
        <authorList>
            <person name="Lucas S."/>
            <person name="Copeland A."/>
            <person name="Lapidus A."/>
            <person name="Glavina del Rio T."/>
            <person name="Dalin E."/>
            <person name="Tice H."/>
            <person name="Bruce D."/>
            <person name="Goodwin L."/>
            <person name="Pitluck S."/>
            <person name="Peters L."/>
            <person name="Ovchinnikova G."/>
            <person name="Zeytun A."/>
            <person name="Lu M."/>
            <person name="Kyrpides N."/>
            <person name="Mavromatis K."/>
            <person name="Ivanova N."/>
            <person name="Brettin T."/>
            <person name="Detter J.C."/>
            <person name="Han C."/>
            <person name="Larimer F."/>
            <person name="Land M."/>
            <person name="Hauser L."/>
            <person name="Markowitz V."/>
            <person name="Cheng J.-F."/>
            <person name="Hugenholtz P."/>
            <person name="Woyke T."/>
            <person name="Wu D."/>
            <person name="Spring S."/>
            <person name="Schroeder M."/>
            <person name="Brambilla E."/>
            <person name="Klenk H.-P."/>
            <person name="Eisen J.A."/>
        </authorList>
    </citation>
    <scope>NUCLEOTIDE SEQUENCE [LARGE SCALE GENOMIC DNA]</scope>
    <source>
        <strain evidence="11">ATCC 49306 / DSM 6799 / DCB-1</strain>
    </source>
</reference>
<evidence type="ECO:0000256" key="6">
    <source>
        <dbReference type="ARBA" id="ARBA00022777"/>
    </source>
</evidence>
<keyword evidence="4 8" id="KW-0808">Transferase</keyword>
<dbReference type="NCBIfam" id="TIGR01027">
    <property type="entry name" value="proB"/>
    <property type="match status" value="1"/>
</dbReference>
<keyword evidence="6 8" id="KW-0418">Kinase</keyword>
<keyword evidence="3 8" id="KW-0641">Proline biosynthesis</keyword>
<dbReference type="InterPro" id="IPR036974">
    <property type="entry name" value="PUA_sf"/>
</dbReference>
<dbReference type="RefSeq" id="WP_014808299.1">
    <property type="nucleotide sequence ID" value="NC_018025.1"/>
</dbReference>
<dbReference type="Gene3D" id="2.30.130.10">
    <property type="entry name" value="PUA domain"/>
    <property type="match status" value="1"/>
</dbReference>
<dbReference type="AlphaFoldDB" id="I4C0P9"/>
<evidence type="ECO:0000256" key="8">
    <source>
        <dbReference type="HAMAP-Rule" id="MF_00456"/>
    </source>
</evidence>
<evidence type="ECO:0000256" key="7">
    <source>
        <dbReference type="ARBA" id="ARBA00022840"/>
    </source>
</evidence>
<dbReference type="InterPro" id="IPR002478">
    <property type="entry name" value="PUA"/>
</dbReference>
<evidence type="ECO:0000256" key="1">
    <source>
        <dbReference type="ARBA" id="ARBA00022490"/>
    </source>
</evidence>
<dbReference type="SUPFAM" id="SSF53633">
    <property type="entry name" value="Carbamate kinase-like"/>
    <property type="match status" value="1"/>
</dbReference>
<keyword evidence="7 8" id="KW-0067">ATP-binding</keyword>
<dbReference type="UniPathway" id="UPA00098">
    <property type="reaction ID" value="UER00359"/>
</dbReference>
<feature type="binding site" evidence="8">
    <location>
        <position position="19"/>
    </location>
    <ligand>
        <name>ATP</name>
        <dbReference type="ChEBI" id="CHEBI:30616"/>
    </ligand>
</feature>
<dbReference type="PANTHER" id="PTHR43654:SF1">
    <property type="entry name" value="ISOPENTENYL PHOSPHATE KINASE"/>
    <property type="match status" value="1"/>
</dbReference>
<evidence type="ECO:0000256" key="4">
    <source>
        <dbReference type="ARBA" id="ARBA00022679"/>
    </source>
</evidence>
<dbReference type="Gene3D" id="3.40.1160.10">
    <property type="entry name" value="Acetylglutamate kinase-like"/>
    <property type="match status" value="1"/>
</dbReference>
<dbReference type="STRING" id="706587.Desti_0405"/>
<feature type="domain" description="PUA" evidence="9">
    <location>
        <begin position="285"/>
        <end position="368"/>
    </location>
</feature>
<dbReference type="GO" id="GO:0004349">
    <property type="term" value="F:glutamate 5-kinase activity"/>
    <property type="evidence" value="ECO:0007669"/>
    <property type="project" value="UniProtKB-UniRule"/>
</dbReference>
<dbReference type="GO" id="GO:0055129">
    <property type="term" value="P:L-proline biosynthetic process"/>
    <property type="evidence" value="ECO:0007669"/>
    <property type="project" value="UniProtKB-UniRule"/>
</dbReference>
<dbReference type="PROSITE" id="PS00902">
    <property type="entry name" value="GLUTAMATE_5_KINASE"/>
    <property type="match status" value="1"/>
</dbReference>
<comment type="similarity">
    <text evidence="8">Belongs to the glutamate 5-kinase family.</text>
</comment>
<evidence type="ECO:0000313" key="11">
    <source>
        <dbReference type="Proteomes" id="UP000006055"/>
    </source>
</evidence>
<dbReference type="PATRIC" id="fig|706587.4.peg.458"/>
<evidence type="ECO:0000256" key="3">
    <source>
        <dbReference type="ARBA" id="ARBA00022650"/>
    </source>
</evidence>
<dbReference type="Pfam" id="PF00696">
    <property type="entry name" value="AA_kinase"/>
    <property type="match status" value="1"/>
</dbReference>
<sequence>MNATVRKEVLSCVRRVVLKLGSSVVTSKKGLDRGIIQSIVDDICEFKAQGKEFIVVSSGAVAAGVKRLGLKGGARTIPQKQAAASVGQSRLMAAYEEAFDRHGVKVGQMLLTKDDLTHRRRYLNARNTLTTLLSLGVVPIVNENDTVVVDEIKFGDNDNLSALVATLADTNLLLTLTDIEGFMDCDPRTNPEACLISLVEDLTPEIKNLAGDTSSGVGRGGMASKMEAAAKVRLSGIPMIIACGKIPHIVKKAMEADLCGTLIMPAKETISARKHWIRYNLEPEGELIVDQGAAAAITRAGKSLLPIGVIEVRGEFEHGASVHVVDTIGQKLAVGLVNYSSDEMHKILGRQTAEIDWILGYRRNDEAIHADNLVVLNQSEAISGKPFLSKKIPNG</sequence>
<dbReference type="GO" id="GO:0005524">
    <property type="term" value="F:ATP binding"/>
    <property type="evidence" value="ECO:0007669"/>
    <property type="project" value="UniProtKB-KW"/>
</dbReference>
<comment type="function">
    <text evidence="8">Catalyzes the transfer of a phosphate group to glutamate to form L-glutamate 5-phosphate.</text>
</comment>
<dbReference type="InterPro" id="IPR036393">
    <property type="entry name" value="AceGlu_kinase-like_sf"/>
</dbReference>
<comment type="subcellular location">
    <subcellularLocation>
        <location evidence="8">Cytoplasm</location>
    </subcellularLocation>
</comment>
<dbReference type="SUPFAM" id="SSF88697">
    <property type="entry name" value="PUA domain-like"/>
    <property type="match status" value="1"/>
</dbReference>
<comment type="catalytic activity">
    <reaction evidence="8">
        <text>L-glutamate + ATP = L-glutamyl 5-phosphate + ADP</text>
        <dbReference type="Rhea" id="RHEA:14877"/>
        <dbReference type="ChEBI" id="CHEBI:29985"/>
        <dbReference type="ChEBI" id="CHEBI:30616"/>
        <dbReference type="ChEBI" id="CHEBI:58274"/>
        <dbReference type="ChEBI" id="CHEBI:456216"/>
        <dbReference type="EC" id="2.7.2.11"/>
    </reaction>
</comment>